<evidence type="ECO:0000313" key="5">
    <source>
        <dbReference type="Proteomes" id="UP000525078"/>
    </source>
</evidence>
<evidence type="ECO:0000256" key="2">
    <source>
        <dbReference type="ARBA" id="ARBA00022980"/>
    </source>
</evidence>
<reference evidence="4 5" key="1">
    <citation type="journal article" date="2020" name="bioRxiv">
        <title>Sequence and annotation of 42 cannabis genomes reveals extensive copy number variation in cannabinoid synthesis and pathogen resistance genes.</title>
        <authorList>
            <person name="Mckernan K.J."/>
            <person name="Helbert Y."/>
            <person name="Kane L.T."/>
            <person name="Ebling H."/>
            <person name="Zhang L."/>
            <person name="Liu B."/>
            <person name="Eaton Z."/>
            <person name="Mclaughlin S."/>
            <person name="Kingan S."/>
            <person name="Baybayan P."/>
            <person name="Concepcion G."/>
            <person name="Jordan M."/>
            <person name="Riva A."/>
            <person name="Barbazuk W."/>
            <person name="Harkins T."/>
        </authorList>
    </citation>
    <scope>NUCLEOTIDE SEQUENCE [LARGE SCALE GENOMIC DNA]</scope>
    <source>
        <strain evidence="5">cv. Jamaican Lion 4</strain>
        <tissue evidence="4">Leaf</tissue>
    </source>
</reference>
<dbReference type="EMBL" id="JAATIP010000088">
    <property type="protein sequence ID" value="KAF4375919.1"/>
    <property type="molecule type" value="Genomic_DNA"/>
</dbReference>
<feature type="non-terminal residue" evidence="4">
    <location>
        <position position="1"/>
    </location>
</feature>
<dbReference type="Pfam" id="PF01199">
    <property type="entry name" value="Ribosomal_L34e"/>
    <property type="match status" value="1"/>
</dbReference>
<dbReference type="GO" id="GO:0006412">
    <property type="term" value="P:translation"/>
    <property type="evidence" value="ECO:0007669"/>
    <property type="project" value="InterPro"/>
</dbReference>
<dbReference type="GO" id="GO:0005840">
    <property type="term" value="C:ribosome"/>
    <property type="evidence" value="ECO:0007669"/>
    <property type="project" value="UniProtKB-KW"/>
</dbReference>
<keyword evidence="3" id="KW-0687">Ribonucleoprotein</keyword>
<evidence type="ECO:0000313" key="4">
    <source>
        <dbReference type="EMBL" id="KAF4375919.1"/>
    </source>
</evidence>
<evidence type="ECO:0000256" key="1">
    <source>
        <dbReference type="ARBA" id="ARBA00009875"/>
    </source>
</evidence>
<dbReference type="PANTHER" id="PTHR10759">
    <property type="entry name" value="60S RIBOSOMAL PROTEIN L34"/>
    <property type="match status" value="1"/>
</dbReference>
<comment type="caution">
    <text evidence="4">The sequence shown here is derived from an EMBL/GenBank/DDBJ whole genome shotgun (WGS) entry which is preliminary data.</text>
</comment>
<dbReference type="InterPro" id="IPR008195">
    <property type="entry name" value="Ribosomal_eL34"/>
</dbReference>
<comment type="similarity">
    <text evidence="1">Belongs to the eukaryotic ribosomal protein eL34 family.</text>
</comment>
<proteinExistence type="inferred from homology"/>
<dbReference type="Gene3D" id="6.20.340.10">
    <property type="match status" value="1"/>
</dbReference>
<dbReference type="Proteomes" id="UP000525078">
    <property type="component" value="Unassembled WGS sequence"/>
</dbReference>
<sequence>MPKSNQRRIVKTPAVQVGSLFTRPLRESKGPIEDWFWDIQHMITFSVSILESCLLFKCCLLIPHLRPTEYKRSRLSRNRKTVNRPYGGVLSGRAVRERIFKHIFLPNNYQSTFGGRTEDCKEGFEDPESKRKVDFKEISCECEA</sequence>
<dbReference type="GO" id="GO:1990904">
    <property type="term" value="C:ribonucleoprotein complex"/>
    <property type="evidence" value="ECO:0007669"/>
    <property type="project" value="UniProtKB-KW"/>
</dbReference>
<organism evidence="4 5">
    <name type="scientific">Cannabis sativa</name>
    <name type="common">Hemp</name>
    <name type="synonym">Marijuana</name>
    <dbReference type="NCBI Taxonomy" id="3483"/>
    <lineage>
        <taxon>Eukaryota</taxon>
        <taxon>Viridiplantae</taxon>
        <taxon>Streptophyta</taxon>
        <taxon>Embryophyta</taxon>
        <taxon>Tracheophyta</taxon>
        <taxon>Spermatophyta</taxon>
        <taxon>Magnoliopsida</taxon>
        <taxon>eudicotyledons</taxon>
        <taxon>Gunneridae</taxon>
        <taxon>Pentapetalae</taxon>
        <taxon>rosids</taxon>
        <taxon>fabids</taxon>
        <taxon>Rosales</taxon>
        <taxon>Cannabaceae</taxon>
        <taxon>Cannabis</taxon>
    </lineage>
</organism>
<gene>
    <name evidence="4" type="ORF">F8388_005009</name>
</gene>
<dbReference type="InterPro" id="IPR038562">
    <property type="entry name" value="Ribosomal_eL34_C_sf"/>
</dbReference>
<name>A0A7J6G1M5_CANSA</name>
<evidence type="ECO:0000256" key="3">
    <source>
        <dbReference type="ARBA" id="ARBA00023274"/>
    </source>
</evidence>
<accession>A0A7J6G1M5</accession>
<keyword evidence="2" id="KW-0689">Ribosomal protein</keyword>
<protein>
    <submittedName>
        <fullName evidence="4">Uncharacterized protein</fullName>
    </submittedName>
</protein>
<dbReference type="GO" id="GO:0003735">
    <property type="term" value="F:structural constituent of ribosome"/>
    <property type="evidence" value="ECO:0007669"/>
    <property type="project" value="InterPro"/>
</dbReference>
<dbReference type="AlphaFoldDB" id="A0A7J6G1M5"/>